<evidence type="ECO:0000259" key="2">
    <source>
        <dbReference type="PROSITE" id="PS50041"/>
    </source>
</evidence>
<dbReference type="STRING" id="135651.G0MIW0"/>
<dbReference type="InterPro" id="IPR016186">
    <property type="entry name" value="C-type_lectin-like/link_sf"/>
</dbReference>
<evidence type="ECO:0000256" key="1">
    <source>
        <dbReference type="SAM" id="SignalP"/>
    </source>
</evidence>
<evidence type="ECO:0000313" key="4">
    <source>
        <dbReference type="Proteomes" id="UP000008068"/>
    </source>
</evidence>
<dbReference type="CDD" id="cd00037">
    <property type="entry name" value="CLECT"/>
    <property type="match status" value="1"/>
</dbReference>
<dbReference type="InterPro" id="IPR001304">
    <property type="entry name" value="C-type_lectin-like"/>
</dbReference>
<dbReference type="PANTHER" id="PTHR47517:SF2">
    <property type="entry name" value="C-TYPE LECTIN DOMAIN-CONTAINING PROTEIN"/>
    <property type="match status" value="1"/>
</dbReference>
<keyword evidence="1" id="KW-0732">Signal</keyword>
<dbReference type="AlphaFoldDB" id="G0MIW0"/>
<keyword evidence="4" id="KW-1185">Reference proteome</keyword>
<accession>G0MIW0</accession>
<dbReference type="SUPFAM" id="SSF56436">
    <property type="entry name" value="C-type lectin-like"/>
    <property type="match status" value="1"/>
</dbReference>
<organism evidence="4">
    <name type="scientific">Caenorhabditis brenneri</name>
    <name type="common">Nematode worm</name>
    <dbReference type="NCBI Taxonomy" id="135651"/>
    <lineage>
        <taxon>Eukaryota</taxon>
        <taxon>Metazoa</taxon>
        <taxon>Ecdysozoa</taxon>
        <taxon>Nematoda</taxon>
        <taxon>Chromadorea</taxon>
        <taxon>Rhabditida</taxon>
        <taxon>Rhabditina</taxon>
        <taxon>Rhabditomorpha</taxon>
        <taxon>Rhabditoidea</taxon>
        <taxon>Rhabditidae</taxon>
        <taxon>Peloderinae</taxon>
        <taxon>Caenorhabditis</taxon>
    </lineage>
</organism>
<dbReference type="SMART" id="SM00034">
    <property type="entry name" value="CLECT"/>
    <property type="match status" value="1"/>
</dbReference>
<dbReference type="EMBL" id="GL379796">
    <property type="protein sequence ID" value="EGT31319.1"/>
    <property type="molecule type" value="Genomic_DNA"/>
</dbReference>
<dbReference type="eggNOG" id="KOG4297">
    <property type="taxonomic scope" value="Eukaryota"/>
</dbReference>
<dbReference type="FunCoup" id="G0MIW0">
    <property type="interactions" value="11"/>
</dbReference>
<protein>
    <recommendedName>
        <fullName evidence="2">C-type lectin domain-containing protein</fullName>
    </recommendedName>
</protein>
<sequence>MNFPILLLLSILGITVAHDDYYSGGRRPPPARPPPASGTRCPEGWQLWKRKQGNWCVGLFVGNMNQPSAEQQCRNRGATLTGLQTDEERRRLAAMGLRMIQKHGYSVAAIWLGARRKGSCPKANMCLPKETFFWTDKHTTGTAGFGWSAGQPDGVSSYQLGTQSCAHQFVFPSGTTNPRWPGIMHGQLDDQYCQEANINPSLKFYACGKRAT</sequence>
<dbReference type="PANTHER" id="PTHR47517">
    <property type="entry name" value="C-TYPE LECTIN-RELATED"/>
    <property type="match status" value="1"/>
</dbReference>
<dbReference type="InParanoid" id="G0MIW0"/>
<dbReference type="HOGENOM" id="CLU_058687_0_0_1"/>
<evidence type="ECO:0000313" key="3">
    <source>
        <dbReference type="EMBL" id="EGT31319.1"/>
    </source>
</evidence>
<gene>
    <name evidence="3" type="ORF">CAEBREN_09391</name>
</gene>
<proteinExistence type="predicted"/>
<dbReference type="OMA" id="HPRWPGI"/>
<feature type="chain" id="PRO_5003403145" description="C-type lectin domain-containing protein" evidence="1">
    <location>
        <begin position="18"/>
        <end position="212"/>
    </location>
</feature>
<dbReference type="InterPro" id="IPR016187">
    <property type="entry name" value="CTDL_fold"/>
</dbReference>
<name>G0MIW0_CAEBE</name>
<dbReference type="Proteomes" id="UP000008068">
    <property type="component" value="Unassembled WGS sequence"/>
</dbReference>
<feature type="signal peptide" evidence="1">
    <location>
        <begin position="1"/>
        <end position="17"/>
    </location>
</feature>
<dbReference type="OrthoDB" id="5796004at2759"/>
<feature type="domain" description="C-type lectin" evidence="2">
    <location>
        <begin position="52"/>
        <end position="194"/>
    </location>
</feature>
<reference evidence="4" key="1">
    <citation type="submission" date="2011-07" db="EMBL/GenBank/DDBJ databases">
        <authorList>
            <consortium name="Caenorhabditis brenneri Sequencing and Analysis Consortium"/>
            <person name="Wilson R.K."/>
        </authorList>
    </citation>
    <scope>NUCLEOTIDE SEQUENCE [LARGE SCALE GENOMIC DNA]</scope>
    <source>
        <strain evidence="4">PB2801</strain>
    </source>
</reference>
<dbReference type="PROSITE" id="PS50041">
    <property type="entry name" value="C_TYPE_LECTIN_2"/>
    <property type="match status" value="1"/>
</dbReference>
<dbReference type="Gene3D" id="3.10.100.10">
    <property type="entry name" value="Mannose-Binding Protein A, subunit A"/>
    <property type="match status" value="1"/>
</dbReference>